<dbReference type="Pfam" id="PF05426">
    <property type="entry name" value="Alginate_lyase"/>
    <property type="match status" value="1"/>
</dbReference>
<dbReference type="Gene3D" id="2.60.120.260">
    <property type="entry name" value="Galactose-binding domain-like"/>
    <property type="match status" value="2"/>
</dbReference>
<reference evidence="8 9" key="1">
    <citation type="submission" date="2020-10" db="EMBL/GenBank/DDBJ databases">
        <title>Sequencing the genomes of 1000 actinobacteria strains.</title>
        <authorList>
            <person name="Klenk H.-P."/>
        </authorList>
    </citation>
    <scope>NUCLEOTIDE SEQUENCE [LARGE SCALE GENOMIC DNA]</scope>
    <source>
        <strain evidence="8 9">DSM 43173</strain>
    </source>
</reference>
<dbReference type="Gene3D" id="1.50.10.100">
    <property type="entry name" value="Chondroitin AC/alginate lyase"/>
    <property type="match status" value="1"/>
</dbReference>
<dbReference type="InterPro" id="IPR008397">
    <property type="entry name" value="Alginate_lyase_dom"/>
</dbReference>
<dbReference type="InterPro" id="IPR008979">
    <property type="entry name" value="Galactose-bd-like_sf"/>
</dbReference>
<dbReference type="Pfam" id="PF07940">
    <property type="entry name" value="Hepar_II_III_C"/>
    <property type="match status" value="1"/>
</dbReference>
<keyword evidence="4" id="KW-0456">Lyase</keyword>
<dbReference type="SUPFAM" id="SSF48230">
    <property type="entry name" value="Chondroitin AC/alginate lyase"/>
    <property type="match status" value="1"/>
</dbReference>
<evidence type="ECO:0000313" key="9">
    <source>
        <dbReference type="Proteomes" id="UP000633509"/>
    </source>
</evidence>
<keyword evidence="3" id="KW-0574">Periplasm</keyword>
<gene>
    <name evidence="8" type="ORF">H4W80_002990</name>
</gene>
<dbReference type="Gene3D" id="2.70.98.70">
    <property type="match status" value="1"/>
</dbReference>
<dbReference type="PANTHER" id="PTHR39210">
    <property type="entry name" value="HEPARIN-SULFATE LYASE"/>
    <property type="match status" value="1"/>
</dbReference>
<comment type="caution">
    <text evidence="8">The sequence shown here is derived from an EMBL/GenBank/DDBJ whole genome shotgun (WGS) entry which is preliminary data.</text>
</comment>
<dbReference type="InterPro" id="IPR012480">
    <property type="entry name" value="Hepar_II_III_C"/>
</dbReference>
<evidence type="ECO:0008006" key="10">
    <source>
        <dbReference type="Google" id="ProtNLM"/>
    </source>
</evidence>
<feature type="chain" id="PRO_5045557215" description="Alginate lyase domain-containing protein" evidence="5">
    <location>
        <begin position="21"/>
        <end position="1288"/>
    </location>
</feature>
<dbReference type="PANTHER" id="PTHR39210:SF1">
    <property type="entry name" value="HEPARIN-SULFATE LYASE"/>
    <property type="match status" value="1"/>
</dbReference>
<dbReference type="Proteomes" id="UP000633509">
    <property type="component" value="Unassembled WGS sequence"/>
</dbReference>
<dbReference type="EMBL" id="JADBEK010000001">
    <property type="protein sequence ID" value="MBE1584732.1"/>
    <property type="molecule type" value="Genomic_DNA"/>
</dbReference>
<protein>
    <recommendedName>
        <fullName evidence="10">Alginate lyase domain-containing protein</fullName>
    </recommendedName>
</protein>
<evidence type="ECO:0000256" key="5">
    <source>
        <dbReference type="SAM" id="SignalP"/>
    </source>
</evidence>
<organism evidence="8 9">
    <name type="scientific">Nonomuraea angiospora</name>
    <dbReference type="NCBI Taxonomy" id="46172"/>
    <lineage>
        <taxon>Bacteria</taxon>
        <taxon>Bacillati</taxon>
        <taxon>Actinomycetota</taxon>
        <taxon>Actinomycetes</taxon>
        <taxon>Streptosporangiales</taxon>
        <taxon>Streptosporangiaceae</taxon>
        <taxon>Nonomuraea</taxon>
    </lineage>
</organism>
<evidence type="ECO:0000256" key="1">
    <source>
        <dbReference type="ARBA" id="ARBA00004418"/>
    </source>
</evidence>
<name>A0ABR9LVQ5_9ACTN</name>
<keyword evidence="9" id="KW-1185">Reference proteome</keyword>
<comment type="subcellular location">
    <subcellularLocation>
        <location evidence="1">Periplasm</location>
    </subcellularLocation>
</comment>
<dbReference type="RefSeq" id="WP_192785601.1">
    <property type="nucleotide sequence ID" value="NZ_JADBEK010000001.1"/>
</dbReference>
<evidence type="ECO:0000256" key="4">
    <source>
        <dbReference type="ARBA" id="ARBA00023239"/>
    </source>
</evidence>
<evidence type="ECO:0000259" key="7">
    <source>
        <dbReference type="Pfam" id="PF07940"/>
    </source>
</evidence>
<evidence type="ECO:0000256" key="2">
    <source>
        <dbReference type="ARBA" id="ARBA00022729"/>
    </source>
</evidence>
<evidence type="ECO:0000256" key="3">
    <source>
        <dbReference type="ARBA" id="ARBA00022764"/>
    </source>
</evidence>
<evidence type="ECO:0000259" key="6">
    <source>
        <dbReference type="Pfam" id="PF05426"/>
    </source>
</evidence>
<evidence type="ECO:0000313" key="8">
    <source>
        <dbReference type="EMBL" id="MBE1584732.1"/>
    </source>
</evidence>
<feature type="domain" description="Alginate lyase" evidence="6">
    <location>
        <begin position="378"/>
        <end position="570"/>
    </location>
</feature>
<dbReference type="SUPFAM" id="SSF49785">
    <property type="entry name" value="Galactose-binding domain-like"/>
    <property type="match status" value="1"/>
</dbReference>
<dbReference type="InterPro" id="IPR008929">
    <property type="entry name" value="Chondroitin_lyas"/>
</dbReference>
<proteinExistence type="predicted"/>
<feature type="signal peptide" evidence="5">
    <location>
        <begin position="1"/>
        <end position="20"/>
    </location>
</feature>
<keyword evidence="2 5" id="KW-0732">Signal</keyword>
<feature type="domain" description="Heparinase II/III-like C-terminal" evidence="7">
    <location>
        <begin position="926"/>
        <end position="995"/>
    </location>
</feature>
<sequence>MKKITALLAALIVASAPLQAMPSPAAAAADGQNLVPNPGFETTTPSTEACPAPAWCTPWQSSTYTIDTAVAAEGERSMRIDGSPAKKIGGFVTVPLNQTTTPIVHISAKVKLDAITLADYTDFPGAARVSLSFSYVDSAGSTVYTGSGLLGGILTGSTDWTTVQGTFKVPPLTTRVQIINTVQTSTGTMWVDDVRVTPGSAWLYPERATKKAAPGSDATFLVTVTNRRAVADTLRLAVDRGTVSPAVTAPLKPGESTLATVTVPGAGSAVLTATPSGDAASARRATLTVEEATAKGGEPRVYATPAELETLRKRISGQPWAAKAFDTTVKAEADAWLGRPLDKTVFHGGWSGNFKCPGTNTMLTFDYDSPTSHRCPLDGKTYSGEPYDSAWVEIWHNNAAQGASDLALAYRVTGGEQYAAKARDILLYYADRFLAVPLNPLYGRIHYQSLDEAVAAIGLIDAYDLIRDGLTEAERVNIEGNLLRPLAELLISSPMATSNFQAWTAAAVHGAGAAIDDAGLRDTALKDTEFLLDKAIVSDGWWWEGSASYHLYALQALTQVAISAREKDYPHDPRFKSMYTTLLPYLYPDQTVPAAGDGGTWGRRFGPNFTMFAEWAYATYADPDFAAGLGLAYHNLGQPRGDRWALRYGADEIPKSSGVRQRSTTFRGLGETVLRGGEPANLIPNGDFTEAALEDAGKPASWALTGTWKKGAVTGRATQTFPVDGTRLSHLRLSVLGRGAVTLTFLDGKGRKISATEGETELQVPVKARAVRLAIDGGFERLDLWPADLARDGGFEDGGKAWAREGRTAISPLAYRGGSAATARQGRWSSDIPVTGGLVGTVELTARVQGTGRIELSFVNKDGTTTEPVSTAFLGTWKAVAARGAVPREAVAARVALVSDRGVGFFDDVALLYGSAVDPFQADAIRMDHGIPGGSHGHADKLHIDVTGGGLQSTDLGMVYGSDNADLTNNWYRETVSHNTVVVDGRSQDRAMRGSLNFFGTTPGLRVADAGAKDGDVAIRRADLMTDRYTLDVFDASGSTAHRYDQSWHGQGTLEVGGPAMTPPPCGDCVLDPADTDFGYHRLKRVAEGTAADGRWKAQWTSDTGVLSLRSLEPVSTGVLHTSGPGEATTGRPIPFLLARREGAAKTRFTTLIETRSPADRPAVSDGRRIADGHVQVDLADGVRDDVLFDSGYALLRRAANGSPVSVDLMRRAAVSVDGVDWVKVSRPIERASVAYAGSELRLTVPRGEPGRYEISVHAPGVRDVTLNTRSVEFARSGDMITVAVTVS</sequence>
<accession>A0ABR9LVQ5</accession>